<dbReference type="InterPro" id="IPR050261">
    <property type="entry name" value="FrsA_esterase"/>
</dbReference>
<dbReference type="PANTHER" id="PTHR22946">
    <property type="entry name" value="DIENELACTONE HYDROLASE DOMAIN-CONTAINING PROTEIN-RELATED"/>
    <property type="match status" value="1"/>
</dbReference>
<dbReference type="InterPro" id="IPR029058">
    <property type="entry name" value="AB_hydrolase_fold"/>
</dbReference>
<dbReference type="Proteomes" id="UP001374893">
    <property type="component" value="Chromosome"/>
</dbReference>
<sequence>MRAWLFFGIATVFSASAQELRQGRVFEPEQGAADLAERTKEYASQAEWEAKARKIRGGILKGAKLDPLPERTPLKPIRHSVKPLDGYSVENVAIESLPGLFVTGNLYLPEHRERMPLVLCPHGHWQGKDLAEHGRFRHDMQKRCGAMARMGCAVFAWDAVGFGESRELGWDHNFGDEVLRIQLWSAIRVLDFMEKLEGADPKRVGVTGASGGATLSMQLAAVDGRVTLSVPCAMVSSYFYGGCNCESGMPIHVRPGHVTNPVEIAAVIAPRPLLVISDGGDWSAHVPQDAVPHIRRIYGFYGKEDRVENAHFPDGKHDYNAEKRKPLYAFLAKHWKLDAARADEAKVEVLSPDRLRVFDAGHPVPAHALKANTPPSWGRADSGG</sequence>
<dbReference type="PANTHER" id="PTHR22946:SF8">
    <property type="entry name" value="ACETYL XYLAN ESTERASE DOMAIN-CONTAINING PROTEIN"/>
    <property type="match status" value="1"/>
</dbReference>
<keyword evidence="2" id="KW-1185">Reference proteome</keyword>
<dbReference type="EMBL" id="AP024702">
    <property type="protein sequence ID" value="BCX47027.1"/>
    <property type="molecule type" value="Genomic_DNA"/>
</dbReference>
<dbReference type="Gene3D" id="3.40.50.1820">
    <property type="entry name" value="alpha/beta hydrolase"/>
    <property type="match status" value="1"/>
</dbReference>
<protein>
    <submittedName>
        <fullName evidence="1">Acetylxylanesterase</fullName>
    </submittedName>
</protein>
<dbReference type="RefSeq" id="WP_338689021.1">
    <property type="nucleotide sequence ID" value="NZ_AP024702.1"/>
</dbReference>
<proteinExistence type="predicted"/>
<name>A0ABN6H233_9BACT</name>
<evidence type="ECO:0000313" key="1">
    <source>
        <dbReference type="EMBL" id="BCX47027.1"/>
    </source>
</evidence>
<organism evidence="1 2">
    <name type="scientific">Haloferula helveola</name>
    <dbReference type="NCBI Taxonomy" id="490095"/>
    <lineage>
        <taxon>Bacteria</taxon>
        <taxon>Pseudomonadati</taxon>
        <taxon>Verrucomicrobiota</taxon>
        <taxon>Verrucomicrobiia</taxon>
        <taxon>Verrucomicrobiales</taxon>
        <taxon>Verrucomicrobiaceae</taxon>
        <taxon>Haloferula</taxon>
    </lineage>
</organism>
<gene>
    <name evidence="1" type="ORF">HAHE_09350</name>
</gene>
<accession>A0ABN6H233</accession>
<reference evidence="1 2" key="1">
    <citation type="submission" date="2021-06" db="EMBL/GenBank/DDBJ databases">
        <title>Complete genome of Haloferula helveola possessing various polysaccharide degrading enzymes.</title>
        <authorList>
            <person name="Takami H."/>
            <person name="Huang C."/>
            <person name="Hamasaki K."/>
        </authorList>
    </citation>
    <scope>NUCLEOTIDE SEQUENCE [LARGE SCALE GENOMIC DNA]</scope>
    <source>
        <strain evidence="1 2">CN-1</strain>
    </source>
</reference>
<evidence type="ECO:0000313" key="2">
    <source>
        <dbReference type="Proteomes" id="UP001374893"/>
    </source>
</evidence>
<dbReference type="SUPFAM" id="SSF53474">
    <property type="entry name" value="alpha/beta-Hydrolases"/>
    <property type="match status" value="1"/>
</dbReference>